<organism evidence="2">
    <name type="scientific">uncultured Craurococcus sp</name>
    <dbReference type="NCBI Taxonomy" id="1135998"/>
    <lineage>
        <taxon>Bacteria</taxon>
        <taxon>Pseudomonadati</taxon>
        <taxon>Pseudomonadota</taxon>
        <taxon>Alphaproteobacteria</taxon>
        <taxon>Acetobacterales</taxon>
        <taxon>Acetobacteraceae</taxon>
        <taxon>Craurococcus</taxon>
        <taxon>environmental samples</taxon>
    </lineage>
</organism>
<dbReference type="PANTHER" id="PTHR34846">
    <property type="entry name" value="4-CARBOXYMUCONOLACTONE DECARBOXYLASE FAMILY PROTEIN (AFU_ORTHOLOGUE AFUA_6G11590)"/>
    <property type="match status" value="1"/>
</dbReference>
<dbReference type="InterPro" id="IPR029032">
    <property type="entry name" value="AhpD-like"/>
</dbReference>
<dbReference type="InterPro" id="IPR003779">
    <property type="entry name" value="CMD-like"/>
</dbReference>
<dbReference type="PANTHER" id="PTHR34846:SF11">
    <property type="entry name" value="4-CARBOXYMUCONOLACTONE DECARBOXYLASE FAMILY PROTEIN (AFU_ORTHOLOGUE AFUA_6G11590)"/>
    <property type="match status" value="1"/>
</dbReference>
<gene>
    <name evidence="2" type="ORF">AVDCRST_MAG27-1014</name>
</gene>
<dbReference type="SUPFAM" id="SSF69118">
    <property type="entry name" value="AhpD-like"/>
    <property type="match status" value="1"/>
</dbReference>
<feature type="domain" description="Carboxymuconolactone decarboxylase-like" evidence="1">
    <location>
        <begin position="34"/>
        <end position="98"/>
    </location>
</feature>
<name>A0A6J4HVI6_9PROT</name>
<dbReference type="AlphaFoldDB" id="A0A6J4HVI6"/>
<proteinExistence type="predicted"/>
<dbReference type="Pfam" id="PF02627">
    <property type="entry name" value="CMD"/>
    <property type="match status" value="1"/>
</dbReference>
<protein>
    <recommendedName>
        <fullName evidence="1">Carboxymuconolactone decarboxylase-like domain-containing protein</fullName>
    </recommendedName>
</protein>
<reference evidence="2" key="1">
    <citation type="submission" date="2020-02" db="EMBL/GenBank/DDBJ databases">
        <authorList>
            <person name="Meier V. D."/>
        </authorList>
    </citation>
    <scope>NUCLEOTIDE SEQUENCE</scope>
    <source>
        <strain evidence="2">AVDCRST_MAG27</strain>
    </source>
</reference>
<dbReference type="GO" id="GO:0051920">
    <property type="term" value="F:peroxiredoxin activity"/>
    <property type="evidence" value="ECO:0007669"/>
    <property type="project" value="InterPro"/>
</dbReference>
<evidence type="ECO:0000313" key="2">
    <source>
        <dbReference type="EMBL" id="CAA9232244.1"/>
    </source>
</evidence>
<dbReference type="Gene3D" id="1.20.1290.10">
    <property type="entry name" value="AhpD-like"/>
    <property type="match status" value="1"/>
</dbReference>
<sequence length="182" mass="19885">MARLPYLEKADLAPEDQPLLARDINLHKLLAHNPAAARAFGTLGSYLRHGTTLDARLRELVILQIGWQARSPYEWSHHIRIGYDFGVTDADIAALIAESRGEASALEPLARLCLQAAREIHDGAIAPATFASLAAQLDPASLTDLVLTASFYCAVVRLLASFGIEVEESYMRHLEAFPLPAD</sequence>
<dbReference type="EMBL" id="CADCTD010000045">
    <property type="protein sequence ID" value="CAA9232244.1"/>
    <property type="molecule type" value="Genomic_DNA"/>
</dbReference>
<evidence type="ECO:0000259" key="1">
    <source>
        <dbReference type="Pfam" id="PF02627"/>
    </source>
</evidence>
<accession>A0A6J4HVI6</accession>